<gene>
    <name evidence="2" type="ORF">H9L01_00420</name>
</gene>
<keyword evidence="1" id="KW-0472">Membrane</keyword>
<dbReference type="RefSeq" id="WP_187533998.1">
    <property type="nucleotide sequence ID" value="NZ_CBCSHU010000025.1"/>
</dbReference>
<dbReference type="KEGG" id="eio:H9L01_00420"/>
<reference evidence="2 3" key="1">
    <citation type="submission" date="2020-08" db="EMBL/GenBank/DDBJ databases">
        <title>Genome sequence of Erysipelothrix inopinata DSM 15511T.</title>
        <authorList>
            <person name="Hyun D.-W."/>
            <person name="Bae J.-W."/>
        </authorList>
    </citation>
    <scope>NUCLEOTIDE SEQUENCE [LARGE SCALE GENOMIC DNA]</scope>
    <source>
        <strain evidence="2 3">DSM 15511</strain>
    </source>
</reference>
<protein>
    <submittedName>
        <fullName evidence="2">Uncharacterized protein</fullName>
    </submittedName>
</protein>
<proteinExistence type="predicted"/>
<evidence type="ECO:0000313" key="2">
    <source>
        <dbReference type="EMBL" id="QNN60877.1"/>
    </source>
</evidence>
<organism evidence="2 3">
    <name type="scientific">Erysipelothrix inopinata</name>
    <dbReference type="NCBI Taxonomy" id="225084"/>
    <lineage>
        <taxon>Bacteria</taxon>
        <taxon>Bacillati</taxon>
        <taxon>Bacillota</taxon>
        <taxon>Erysipelotrichia</taxon>
        <taxon>Erysipelotrichales</taxon>
        <taxon>Erysipelotrichaceae</taxon>
        <taxon>Erysipelothrix</taxon>
    </lineage>
</organism>
<accession>A0A7G9RZ52</accession>
<feature type="transmembrane region" description="Helical" evidence="1">
    <location>
        <begin position="44"/>
        <end position="63"/>
    </location>
</feature>
<sequence length="70" mass="7643">MKKRLNIISGVLIASGIMAHIYRLNTPEMMDANGVIVSDNLGPIVIGLILIIMGIVLFIYNIVSSKKFKA</sequence>
<evidence type="ECO:0000256" key="1">
    <source>
        <dbReference type="SAM" id="Phobius"/>
    </source>
</evidence>
<dbReference type="Proteomes" id="UP000515928">
    <property type="component" value="Chromosome"/>
</dbReference>
<dbReference type="EMBL" id="CP060715">
    <property type="protein sequence ID" value="QNN60877.1"/>
    <property type="molecule type" value="Genomic_DNA"/>
</dbReference>
<evidence type="ECO:0000313" key="3">
    <source>
        <dbReference type="Proteomes" id="UP000515928"/>
    </source>
</evidence>
<name>A0A7G9RZ52_9FIRM</name>
<feature type="transmembrane region" description="Helical" evidence="1">
    <location>
        <begin position="7"/>
        <end position="24"/>
    </location>
</feature>
<keyword evidence="3" id="KW-1185">Reference proteome</keyword>
<dbReference type="AlphaFoldDB" id="A0A7G9RZ52"/>
<keyword evidence="1" id="KW-1133">Transmembrane helix</keyword>
<keyword evidence="1" id="KW-0812">Transmembrane</keyword>